<feature type="signal peptide" evidence="2">
    <location>
        <begin position="1"/>
        <end position="24"/>
    </location>
</feature>
<feature type="region of interest" description="Disordered" evidence="1">
    <location>
        <begin position="87"/>
        <end position="114"/>
    </location>
</feature>
<dbReference type="Proteomes" id="UP000051330">
    <property type="component" value="Unassembled WGS sequence"/>
</dbReference>
<sequence>MKKKQIKYIGAVAAALLAAAPILASSISATQTPVYAATTADNQAQKAALTHDDYQSAVDTLKGKLGDLDQQIQAAQRTIDDTTEKVQAAQDAYPAADDKVTKAQDASDKAEQGLKQVTSVLEKAVADAM</sequence>
<name>A0A0R1N643_9LACO</name>
<evidence type="ECO:0000256" key="2">
    <source>
        <dbReference type="SAM" id="SignalP"/>
    </source>
</evidence>
<proteinExistence type="predicted"/>
<dbReference type="Gene3D" id="1.20.5.340">
    <property type="match status" value="1"/>
</dbReference>
<dbReference type="EMBL" id="AZEC01000011">
    <property type="protein sequence ID" value="KRL11672.1"/>
    <property type="molecule type" value="Genomic_DNA"/>
</dbReference>
<feature type="compositionally biased region" description="Basic and acidic residues" evidence="1">
    <location>
        <begin position="96"/>
        <end position="112"/>
    </location>
</feature>
<organism evidence="3 4">
    <name type="scientific">Schleiferilactobacillus perolens DSM 12744</name>
    <dbReference type="NCBI Taxonomy" id="1423792"/>
    <lineage>
        <taxon>Bacteria</taxon>
        <taxon>Bacillati</taxon>
        <taxon>Bacillota</taxon>
        <taxon>Bacilli</taxon>
        <taxon>Lactobacillales</taxon>
        <taxon>Lactobacillaceae</taxon>
        <taxon>Schleiferilactobacillus</taxon>
    </lineage>
</organism>
<evidence type="ECO:0000313" key="4">
    <source>
        <dbReference type="Proteomes" id="UP000051330"/>
    </source>
</evidence>
<reference evidence="3 4" key="1">
    <citation type="journal article" date="2015" name="Genome Announc.">
        <title>Expanding the biotechnology potential of lactobacilli through comparative genomics of 213 strains and associated genera.</title>
        <authorList>
            <person name="Sun Z."/>
            <person name="Harris H.M."/>
            <person name="McCann A."/>
            <person name="Guo C."/>
            <person name="Argimon S."/>
            <person name="Zhang W."/>
            <person name="Yang X."/>
            <person name="Jeffery I.B."/>
            <person name="Cooney J.C."/>
            <person name="Kagawa T.F."/>
            <person name="Liu W."/>
            <person name="Song Y."/>
            <person name="Salvetti E."/>
            <person name="Wrobel A."/>
            <person name="Rasinkangas P."/>
            <person name="Parkhill J."/>
            <person name="Rea M.C."/>
            <person name="O'Sullivan O."/>
            <person name="Ritari J."/>
            <person name="Douillard F.P."/>
            <person name="Paul Ross R."/>
            <person name="Yang R."/>
            <person name="Briner A.E."/>
            <person name="Felis G.E."/>
            <person name="de Vos W.M."/>
            <person name="Barrangou R."/>
            <person name="Klaenhammer T.R."/>
            <person name="Caufield P.W."/>
            <person name="Cui Y."/>
            <person name="Zhang H."/>
            <person name="O'Toole P.W."/>
        </authorList>
    </citation>
    <scope>NUCLEOTIDE SEQUENCE [LARGE SCALE GENOMIC DNA]</scope>
    <source>
        <strain evidence="3 4">DSM 12744</strain>
    </source>
</reference>
<comment type="caution">
    <text evidence="3">The sequence shown here is derived from an EMBL/GenBank/DDBJ whole genome shotgun (WGS) entry which is preliminary data.</text>
</comment>
<feature type="chain" id="PRO_5038685521" evidence="2">
    <location>
        <begin position="25"/>
        <end position="129"/>
    </location>
</feature>
<gene>
    <name evidence="3" type="ORF">FD09_GL000594</name>
</gene>
<protein>
    <submittedName>
        <fullName evidence="3">Uncharacterized protein</fullName>
    </submittedName>
</protein>
<dbReference type="SUPFAM" id="SSF57997">
    <property type="entry name" value="Tropomyosin"/>
    <property type="match status" value="1"/>
</dbReference>
<dbReference type="RefSeq" id="WP_057821359.1">
    <property type="nucleotide sequence ID" value="NZ_AZEC01000011.1"/>
</dbReference>
<evidence type="ECO:0000256" key="1">
    <source>
        <dbReference type="SAM" id="MobiDB-lite"/>
    </source>
</evidence>
<dbReference type="AlphaFoldDB" id="A0A0R1N643"/>
<dbReference type="PATRIC" id="fig|1423792.3.peg.606"/>
<accession>A0A0R1N643</accession>
<keyword evidence="4" id="KW-1185">Reference proteome</keyword>
<keyword evidence="2" id="KW-0732">Signal</keyword>
<evidence type="ECO:0000313" key="3">
    <source>
        <dbReference type="EMBL" id="KRL11672.1"/>
    </source>
</evidence>